<feature type="transmembrane region" description="Helical" evidence="1">
    <location>
        <begin position="198"/>
        <end position="219"/>
    </location>
</feature>
<protein>
    <submittedName>
        <fullName evidence="3">Acyltransferase</fullName>
        <ecNumber evidence="3">2.3.-.-</ecNumber>
    </submittedName>
</protein>
<dbReference type="EMBL" id="JBEUWX010000002">
    <property type="protein sequence ID" value="MFA9950473.1"/>
    <property type="molecule type" value="Genomic_DNA"/>
</dbReference>
<gene>
    <name evidence="3" type="ORF">ABCS64_09125</name>
</gene>
<evidence type="ECO:0000313" key="3">
    <source>
        <dbReference type="EMBL" id="MFA9950473.1"/>
    </source>
</evidence>
<keyword evidence="1" id="KW-0472">Membrane</keyword>
<dbReference type="RefSeq" id="WP_418891528.1">
    <property type="nucleotide sequence ID" value="NZ_JBEUWX010000002.1"/>
</dbReference>
<keyword evidence="4" id="KW-1185">Reference proteome</keyword>
<dbReference type="InterPro" id="IPR050879">
    <property type="entry name" value="Acyltransferase_3"/>
</dbReference>
<comment type="caution">
    <text evidence="3">The sequence shown here is derived from an EMBL/GenBank/DDBJ whole genome shotgun (WGS) entry which is preliminary data.</text>
</comment>
<proteinExistence type="predicted"/>
<feature type="transmembrane region" description="Helical" evidence="1">
    <location>
        <begin position="231"/>
        <end position="252"/>
    </location>
</feature>
<dbReference type="GO" id="GO:0016746">
    <property type="term" value="F:acyltransferase activity"/>
    <property type="evidence" value="ECO:0007669"/>
    <property type="project" value="UniProtKB-KW"/>
</dbReference>
<feature type="transmembrane region" description="Helical" evidence="1">
    <location>
        <begin position="300"/>
        <end position="320"/>
    </location>
</feature>
<evidence type="ECO:0000256" key="1">
    <source>
        <dbReference type="SAM" id="Phobius"/>
    </source>
</evidence>
<feature type="transmembrane region" description="Helical" evidence="1">
    <location>
        <begin position="272"/>
        <end position="293"/>
    </location>
</feature>
<keyword evidence="3" id="KW-0808">Transferase</keyword>
<organism evidence="3 4">
    <name type="scientific">Dentiradicibacter hellwigii</name>
    <dbReference type="NCBI Taxonomy" id="3149053"/>
    <lineage>
        <taxon>Bacteria</taxon>
        <taxon>Pseudomonadati</taxon>
        <taxon>Pseudomonadota</taxon>
        <taxon>Betaproteobacteria</taxon>
        <taxon>Rhodocyclales</taxon>
        <taxon>Rhodocyclaceae</taxon>
        <taxon>Dentiradicibacter</taxon>
    </lineage>
</organism>
<sequence length="559" mass="63442">MQVRKKLDPLTSLRFFAAAMIVSGHSHRLIGSMNLANIFSFAQGVSFFFVLSGFILAYNYPFLPAKSDVLRFFKARIARIWPSHIAAIVLLFLLTGALNVGGLPNISMVLFTAIANFFLFQSAIPIKDVFLAFNGVAWSISTEFFFYLFFPLLITRISWFFKLVGVFFTLCLFLWLSIVCNISSDESLPTITLMGLLYVNPLVRLFEFFLGVVCCRVFLTKRIVEQMYKFPTYTFTLIELMVVTLALFSMWLTPRLTSFWGLEGQGGAVFNYYLVKAGSAPVFAILIFIFAFGRGFISRMLSLSPMVWLGEVSFALYLVHMPILNWYENNISHFVFFPKPVVAGLYWLLSIYIAWLLYKSIENPCRIAILKFGQIGKPVLIKIFFGGRQSLFLCLLISSLLAFKYLPGLISYEACTAECENFVSQFSLIPSAGFDRYADLLAIRLKQAPSQEGKFLEMVFRAKRITKSTHLAVHIVAKDGQIVSQIDTLLVKSQGLSDGQLWLERVLIPNRLVDDRSVGIGIALYDDPRKPYRVSYPRTDFDGRRILIDFSELKLAGTM</sequence>
<dbReference type="PANTHER" id="PTHR23028">
    <property type="entry name" value="ACETYLTRANSFERASE"/>
    <property type="match status" value="1"/>
</dbReference>
<name>A0ABV4UGA0_9RHOO</name>
<feature type="transmembrane region" description="Helical" evidence="1">
    <location>
        <begin position="159"/>
        <end position="178"/>
    </location>
</feature>
<dbReference type="InterPro" id="IPR002656">
    <property type="entry name" value="Acyl_transf_3_dom"/>
</dbReference>
<dbReference type="Proteomes" id="UP001574673">
    <property type="component" value="Unassembled WGS sequence"/>
</dbReference>
<keyword evidence="1" id="KW-1133">Transmembrane helix</keyword>
<keyword evidence="1" id="KW-0812">Transmembrane</keyword>
<dbReference type="PANTHER" id="PTHR23028:SF53">
    <property type="entry name" value="ACYL_TRANSF_3 DOMAIN-CONTAINING PROTEIN"/>
    <property type="match status" value="1"/>
</dbReference>
<accession>A0ABV4UGA0</accession>
<feature type="transmembrane region" description="Helical" evidence="1">
    <location>
        <begin position="106"/>
        <end position="124"/>
    </location>
</feature>
<dbReference type="Pfam" id="PF01757">
    <property type="entry name" value="Acyl_transf_3"/>
    <property type="match status" value="1"/>
</dbReference>
<feature type="transmembrane region" description="Helical" evidence="1">
    <location>
        <begin position="80"/>
        <end position="99"/>
    </location>
</feature>
<feature type="transmembrane region" description="Helical" evidence="1">
    <location>
        <begin position="35"/>
        <end position="60"/>
    </location>
</feature>
<evidence type="ECO:0000313" key="4">
    <source>
        <dbReference type="Proteomes" id="UP001574673"/>
    </source>
</evidence>
<reference evidence="4" key="1">
    <citation type="submission" date="2024-06" db="EMBL/GenBank/DDBJ databases">
        <title>Radixoralia hellwigii gen. nov., sp nov., isolated from a root canal in the human oral cavity.</title>
        <authorList>
            <person name="Bartsch S."/>
            <person name="Wittmer A."/>
            <person name="Schulz A.-K."/>
            <person name="Neumann-Schaal M."/>
            <person name="Wolf J."/>
            <person name="Gronow S."/>
            <person name="Tennert C."/>
            <person name="Haecker G."/>
            <person name="Cieplik F."/>
            <person name="Al-Ahmad A."/>
        </authorList>
    </citation>
    <scope>NUCLEOTIDE SEQUENCE [LARGE SCALE GENOMIC DNA]</scope>
    <source>
        <strain evidence="4">Wk13</strain>
    </source>
</reference>
<dbReference type="EC" id="2.3.-.-" evidence="3"/>
<feature type="transmembrane region" description="Helical" evidence="1">
    <location>
        <begin position="379"/>
        <end position="403"/>
    </location>
</feature>
<keyword evidence="3" id="KW-0012">Acyltransferase</keyword>
<evidence type="ECO:0000259" key="2">
    <source>
        <dbReference type="Pfam" id="PF01757"/>
    </source>
</evidence>
<feature type="domain" description="Acyltransferase 3" evidence="2">
    <location>
        <begin position="12"/>
        <end position="358"/>
    </location>
</feature>
<feature type="transmembrane region" description="Helical" evidence="1">
    <location>
        <begin position="340"/>
        <end position="358"/>
    </location>
</feature>
<feature type="transmembrane region" description="Helical" evidence="1">
    <location>
        <begin position="130"/>
        <end position="150"/>
    </location>
</feature>